<evidence type="ECO:0000313" key="3">
    <source>
        <dbReference type="EMBL" id="GAA0345439.1"/>
    </source>
</evidence>
<reference evidence="4" key="1">
    <citation type="journal article" date="2019" name="Int. J. Syst. Evol. Microbiol.">
        <title>The Global Catalogue of Microorganisms (GCM) 10K type strain sequencing project: providing services to taxonomists for standard genome sequencing and annotation.</title>
        <authorList>
            <consortium name="The Broad Institute Genomics Platform"/>
            <consortium name="The Broad Institute Genome Sequencing Center for Infectious Disease"/>
            <person name="Wu L."/>
            <person name="Ma J."/>
        </authorList>
    </citation>
    <scope>NUCLEOTIDE SEQUENCE [LARGE SCALE GENOMIC DNA]</scope>
    <source>
        <strain evidence="4">JCM 13378</strain>
    </source>
</reference>
<comment type="similarity">
    <text evidence="2">Belongs to the RelE toxin family.</text>
</comment>
<dbReference type="InterPro" id="IPR007712">
    <property type="entry name" value="RelE/ParE_toxin"/>
</dbReference>
<evidence type="ECO:0000313" key="4">
    <source>
        <dbReference type="Proteomes" id="UP001501757"/>
    </source>
</evidence>
<dbReference type="EMBL" id="BAAAEI010000006">
    <property type="protein sequence ID" value="GAA0345439.1"/>
    <property type="molecule type" value="Genomic_DNA"/>
</dbReference>
<dbReference type="Pfam" id="PF05016">
    <property type="entry name" value="ParE_toxin"/>
    <property type="match status" value="1"/>
</dbReference>
<organism evidence="3 4">
    <name type="scientific">Bowmanella denitrificans</name>
    <dbReference type="NCBI Taxonomy" id="366582"/>
    <lineage>
        <taxon>Bacteria</taxon>
        <taxon>Pseudomonadati</taxon>
        <taxon>Pseudomonadota</taxon>
        <taxon>Gammaproteobacteria</taxon>
        <taxon>Alteromonadales</taxon>
        <taxon>Alteromonadaceae</taxon>
        <taxon>Bowmanella</taxon>
    </lineage>
</organism>
<accession>A0ABP3GKF3</accession>
<name>A0ABP3GKF3_9ALTE</name>
<evidence type="ECO:0000256" key="1">
    <source>
        <dbReference type="ARBA" id="ARBA00022649"/>
    </source>
</evidence>
<gene>
    <name evidence="3" type="ORF">GCM10009092_07390</name>
</gene>
<dbReference type="Gene3D" id="3.30.2310.20">
    <property type="entry name" value="RelE-like"/>
    <property type="match status" value="1"/>
</dbReference>
<dbReference type="Proteomes" id="UP001501757">
    <property type="component" value="Unassembled WGS sequence"/>
</dbReference>
<evidence type="ECO:0000256" key="2">
    <source>
        <dbReference type="PIRNR" id="PIRNR029218"/>
    </source>
</evidence>
<sequence>MANVPVPFYFKSYARADLVSIRQYTMKQWGQAQWLTYKDTLFNTFQTLANSPDIGITLNEISPDAYRFPLKNHVIYYVRKPDKIIIVGVLSSDMAPEKHLRREKAISDEV</sequence>
<dbReference type="InterPro" id="IPR028344">
    <property type="entry name" value="ParE1/4"/>
</dbReference>
<comment type="caution">
    <text evidence="3">The sequence shown here is derived from an EMBL/GenBank/DDBJ whole genome shotgun (WGS) entry which is preliminary data.</text>
</comment>
<protein>
    <recommendedName>
        <fullName evidence="2">Toxin</fullName>
    </recommendedName>
</protein>
<proteinExistence type="inferred from homology"/>
<dbReference type="PIRSF" id="PIRSF029218">
    <property type="entry name" value="ParE"/>
    <property type="match status" value="1"/>
</dbReference>
<keyword evidence="1" id="KW-1277">Toxin-antitoxin system</keyword>
<dbReference type="InterPro" id="IPR035093">
    <property type="entry name" value="RelE/ParE_toxin_dom_sf"/>
</dbReference>
<dbReference type="RefSeq" id="WP_343841908.1">
    <property type="nucleotide sequence ID" value="NZ_BAAAEI010000006.1"/>
</dbReference>
<keyword evidence="4" id="KW-1185">Reference proteome</keyword>